<dbReference type="Proteomes" id="UP001190825">
    <property type="component" value="Unassembled WGS sequence"/>
</dbReference>
<proteinExistence type="predicted"/>
<keyword evidence="3" id="KW-1185">Reference proteome</keyword>
<accession>A0ABX4TLL8</accession>
<sequence>MIRIKRFEPFYYVSDFATTVARFDVWVGDILFRDASLRYRNDTYEYVVGMPGRRKGVGLLDPSPTRKAIVEAALAEYRAYQDAMRDDGPGRVESPADGQEPAG</sequence>
<evidence type="ECO:0000313" key="3">
    <source>
        <dbReference type="Proteomes" id="UP001190825"/>
    </source>
</evidence>
<name>A0ABX4TLL8_9HYPH</name>
<dbReference type="EMBL" id="NBUC01000067">
    <property type="protein sequence ID" value="PLU03822.1"/>
    <property type="molecule type" value="Genomic_DNA"/>
</dbReference>
<evidence type="ECO:0000313" key="2">
    <source>
        <dbReference type="EMBL" id="PLU03822.1"/>
    </source>
</evidence>
<gene>
    <name evidence="2" type="ORF">BMJ33_13035</name>
</gene>
<protein>
    <submittedName>
        <fullName evidence="2">Uncharacterized protein</fullName>
    </submittedName>
</protein>
<dbReference type="RefSeq" id="WP_101779758.1">
    <property type="nucleotide sequence ID" value="NZ_NBUC01000067.1"/>
</dbReference>
<comment type="caution">
    <text evidence="2">The sequence shown here is derived from an EMBL/GenBank/DDBJ whole genome shotgun (WGS) entry which is preliminary data.</text>
</comment>
<organism evidence="2 3">
    <name type="scientific">Sinorhizobium medicae</name>
    <dbReference type="NCBI Taxonomy" id="110321"/>
    <lineage>
        <taxon>Bacteria</taxon>
        <taxon>Pseudomonadati</taxon>
        <taxon>Pseudomonadota</taxon>
        <taxon>Alphaproteobacteria</taxon>
        <taxon>Hyphomicrobiales</taxon>
        <taxon>Rhizobiaceae</taxon>
        <taxon>Sinorhizobium/Ensifer group</taxon>
        <taxon>Sinorhizobium</taxon>
    </lineage>
</organism>
<reference evidence="2 3" key="1">
    <citation type="journal article" date="2018" name="FEMS Microbiol. Ecol.">
        <title>Co-invading symbiotic mutualists of Medicago polymorpha retain high ancestral diversity and contain diverse accessory genomes.</title>
        <authorList>
            <person name="Porter S.S."/>
            <person name="Faber-Hammond J.J."/>
            <person name="Friesen M.L."/>
        </authorList>
    </citation>
    <scope>NUCLEOTIDE SEQUENCE [LARGE SCALE GENOMIC DNA]</scope>
    <source>
        <strain evidence="2 3">Str16</strain>
    </source>
</reference>
<evidence type="ECO:0000256" key="1">
    <source>
        <dbReference type="SAM" id="MobiDB-lite"/>
    </source>
</evidence>
<feature type="region of interest" description="Disordered" evidence="1">
    <location>
        <begin position="82"/>
        <end position="103"/>
    </location>
</feature>